<proteinExistence type="predicted"/>
<name>A0ABP6UX53_9FLAO</name>
<dbReference type="Proteomes" id="UP001500459">
    <property type="component" value="Unassembled WGS sequence"/>
</dbReference>
<protein>
    <recommendedName>
        <fullName evidence="1">ATP-grasp domain-containing protein</fullName>
    </recommendedName>
</protein>
<dbReference type="RefSeq" id="WP_344930511.1">
    <property type="nucleotide sequence ID" value="NZ_BAABCW010000026.1"/>
</dbReference>
<dbReference type="Pfam" id="PF14243">
    <property type="entry name" value="R2K_3"/>
    <property type="match status" value="1"/>
</dbReference>
<evidence type="ECO:0000313" key="3">
    <source>
        <dbReference type="Proteomes" id="UP001500459"/>
    </source>
</evidence>
<keyword evidence="3" id="KW-1185">Reference proteome</keyword>
<reference evidence="3" key="1">
    <citation type="journal article" date="2019" name="Int. J. Syst. Evol. Microbiol.">
        <title>The Global Catalogue of Microorganisms (GCM) 10K type strain sequencing project: providing services to taxonomists for standard genome sequencing and annotation.</title>
        <authorList>
            <consortium name="The Broad Institute Genomics Platform"/>
            <consortium name="The Broad Institute Genome Sequencing Center for Infectious Disease"/>
            <person name="Wu L."/>
            <person name="Ma J."/>
        </authorList>
    </citation>
    <scope>NUCLEOTIDE SEQUENCE [LARGE SCALE GENOMIC DNA]</scope>
    <source>
        <strain evidence="3">JCM 17106</strain>
    </source>
</reference>
<evidence type="ECO:0000259" key="1">
    <source>
        <dbReference type="Pfam" id="PF14243"/>
    </source>
</evidence>
<organism evidence="2 3">
    <name type="scientific">Aquimarina addita</name>
    <dbReference type="NCBI Taxonomy" id="870485"/>
    <lineage>
        <taxon>Bacteria</taxon>
        <taxon>Pseudomonadati</taxon>
        <taxon>Bacteroidota</taxon>
        <taxon>Flavobacteriia</taxon>
        <taxon>Flavobacteriales</taxon>
        <taxon>Flavobacteriaceae</taxon>
        <taxon>Aquimarina</taxon>
    </lineage>
</organism>
<evidence type="ECO:0000313" key="2">
    <source>
        <dbReference type="EMBL" id="GAA3521576.1"/>
    </source>
</evidence>
<dbReference type="EMBL" id="BAABCW010000026">
    <property type="protein sequence ID" value="GAA3521576.1"/>
    <property type="molecule type" value="Genomic_DNA"/>
</dbReference>
<comment type="caution">
    <text evidence="2">The sequence shown here is derived from an EMBL/GenBank/DDBJ whole genome shotgun (WGS) entry which is preliminary data.</text>
</comment>
<dbReference type="InterPro" id="IPR025643">
    <property type="entry name" value="R2K_3"/>
</dbReference>
<gene>
    <name evidence="2" type="ORF">GCM10022393_39980</name>
</gene>
<sequence>MNRLNLAHEIIEFKANSSVFDIKTKRKDIFVYGSVKLAKVTADFDWNPGSFYGRNHEFEKYAKGYGKNSINYESYICKLTADIDWSRTPRLFIKPSKDAKVFTGKVFNKSEWKDFMYNRLNESDNTRLTSATMIQISQPYFLIKEARIWIVGKKVITSSYYRFHGDIEFEENVAVDGLDFAQRMAELYNVADAYVMDIAMTLDGWKIMEVNCINSAGFYKGEVTKIIQALENFYK</sequence>
<accession>A0ABP6UX53</accession>
<feature type="domain" description="ATP-grasp" evidence="1">
    <location>
        <begin position="73"/>
        <end position="230"/>
    </location>
</feature>